<comment type="caution">
    <text evidence="1">The sequence shown here is derived from an EMBL/GenBank/DDBJ whole genome shotgun (WGS) entry which is preliminary data.</text>
</comment>
<dbReference type="EMBL" id="JANPWB010000004">
    <property type="protein sequence ID" value="KAJ1194039.1"/>
    <property type="molecule type" value="Genomic_DNA"/>
</dbReference>
<gene>
    <name evidence="1" type="ORF">NDU88_003334</name>
</gene>
<accession>A0AAV7V0A7</accession>
<organism evidence="1 2">
    <name type="scientific">Pleurodeles waltl</name>
    <name type="common">Iberian ribbed newt</name>
    <dbReference type="NCBI Taxonomy" id="8319"/>
    <lineage>
        <taxon>Eukaryota</taxon>
        <taxon>Metazoa</taxon>
        <taxon>Chordata</taxon>
        <taxon>Craniata</taxon>
        <taxon>Vertebrata</taxon>
        <taxon>Euteleostomi</taxon>
        <taxon>Amphibia</taxon>
        <taxon>Batrachia</taxon>
        <taxon>Caudata</taxon>
        <taxon>Salamandroidea</taxon>
        <taxon>Salamandridae</taxon>
        <taxon>Pleurodelinae</taxon>
        <taxon>Pleurodeles</taxon>
    </lineage>
</organism>
<protein>
    <submittedName>
        <fullName evidence="1">Uncharacterized protein</fullName>
    </submittedName>
</protein>
<evidence type="ECO:0000313" key="1">
    <source>
        <dbReference type="EMBL" id="KAJ1194039.1"/>
    </source>
</evidence>
<proteinExistence type="predicted"/>
<evidence type="ECO:0000313" key="2">
    <source>
        <dbReference type="Proteomes" id="UP001066276"/>
    </source>
</evidence>
<dbReference type="Proteomes" id="UP001066276">
    <property type="component" value="Chromosome 2_2"/>
</dbReference>
<keyword evidence="2" id="KW-1185">Reference proteome</keyword>
<reference evidence="1" key="1">
    <citation type="journal article" date="2022" name="bioRxiv">
        <title>Sequencing and chromosome-scale assembly of the giantPleurodeles waltlgenome.</title>
        <authorList>
            <person name="Brown T."/>
            <person name="Elewa A."/>
            <person name="Iarovenko S."/>
            <person name="Subramanian E."/>
            <person name="Araus A.J."/>
            <person name="Petzold A."/>
            <person name="Susuki M."/>
            <person name="Suzuki K.-i.T."/>
            <person name="Hayashi T."/>
            <person name="Toyoda A."/>
            <person name="Oliveira C."/>
            <person name="Osipova E."/>
            <person name="Leigh N.D."/>
            <person name="Simon A."/>
            <person name="Yun M.H."/>
        </authorList>
    </citation>
    <scope>NUCLEOTIDE SEQUENCE</scope>
    <source>
        <strain evidence="1">20211129_DDA</strain>
        <tissue evidence="1">Liver</tissue>
    </source>
</reference>
<dbReference type="AlphaFoldDB" id="A0AAV7V0A7"/>
<name>A0AAV7V0A7_PLEWA</name>
<sequence>MLRAAGCRVLPCSRARVKRLESCKAGGRKDNFTADFLSRLPVFDESTVDVEDDVEDCFIAVVDADESKVCTETCCLARGNITACRTYVACCRLSRSPVLSSASETVGKLRGRRT</sequence>